<keyword evidence="7 8" id="KW-0998">Cell outer membrane</keyword>
<evidence type="ECO:0000313" key="14">
    <source>
        <dbReference type="Proteomes" id="UP001176883"/>
    </source>
</evidence>
<organism evidence="13 14">
    <name type="scientific">Flavivirga aquimarina</name>
    <dbReference type="NCBI Taxonomy" id="2027862"/>
    <lineage>
        <taxon>Bacteria</taxon>
        <taxon>Pseudomonadati</taxon>
        <taxon>Bacteroidota</taxon>
        <taxon>Flavobacteriia</taxon>
        <taxon>Flavobacteriales</taxon>
        <taxon>Flavobacteriaceae</taxon>
        <taxon>Flavivirga</taxon>
    </lineage>
</organism>
<keyword evidence="6 8" id="KW-0472">Membrane</keyword>
<dbReference type="InterPro" id="IPR008969">
    <property type="entry name" value="CarboxyPept-like_regulatory"/>
</dbReference>
<name>A0ABT8WHI0_9FLAO</name>
<dbReference type="EMBL" id="JAUOEK010000184">
    <property type="protein sequence ID" value="MDO5972447.1"/>
    <property type="molecule type" value="Genomic_DNA"/>
</dbReference>
<dbReference type="Gene3D" id="2.40.170.20">
    <property type="entry name" value="TonB-dependent receptor, beta-barrel domain"/>
    <property type="match status" value="1"/>
</dbReference>
<comment type="subcellular location">
    <subcellularLocation>
        <location evidence="1 8">Cell outer membrane</location>
        <topology evidence="1 8">Multi-pass membrane protein</topology>
    </subcellularLocation>
</comment>
<dbReference type="Gene3D" id="2.170.130.10">
    <property type="entry name" value="TonB-dependent receptor, plug domain"/>
    <property type="match status" value="1"/>
</dbReference>
<dbReference type="InterPro" id="IPR037066">
    <property type="entry name" value="Plug_dom_sf"/>
</dbReference>
<evidence type="ECO:0000256" key="10">
    <source>
        <dbReference type="SAM" id="SignalP"/>
    </source>
</evidence>
<evidence type="ECO:0000313" key="13">
    <source>
        <dbReference type="EMBL" id="MDO5972447.1"/>
    </source>
</evidence>
<dbReference type="InterPro" id="IPR012910">
    <property type="entry name" value="Plug_dom"/>
</dbReference>
<feature type="domain" description="TonB-dependent receptor-like beta-barrel" evidence="11">
    <location>
        <begin position="421"/>
        <end position="863"/>
    </location>
</feature>
<keyword evidence="3 8" id="KW-1134">Transmembrane beta strand</keyword>
<dbReference type="PROSITE" id="PS52016">
    <property type="entry name" value="TONB_DEPENDENT_REC_3"/>
    <property type="match status" value="1"/>
</dbReference>
<evidence type="ECO:0000256" key="6">
    <source>
        <dbReference type="ARBA" id="ARBA00023136"/>
    </source>
</evidence>
<dbReference type="PANTHER" id="PTHR32552:SF90">
    <property type="entry name" value="METAL-PSEUDOPALINE RECEPTOR CNTO"/>
    <property type="match status" value="1"/>
</dbReference>
<dbReference type="Pfam" id="PF07715">
    <property type="entry name" value="Plug"/>
    <property type="match status" value="1"/>
</dbReference>
<dbReference type="InterPro" id="IPR039426">
    <property type="entry name" value="TonB-dep_rcpt-like"/>
</dbReference>
<dbReference type="Pfam" id="PF00593">
    <property type="entry name" value="TonB_dep_Rec_b-barrel"/>
    <property type="match status" value="1"/>
</dbReference>
<proteinExistence type="inferred from homology"/>
<keyword evidence="5 9" id="KW-0798">TonB box</keyword>
<gene>
    <name evidence="13" type="ORF">Q4Q35_21810</name>
</gene>
<feature type="signal peptide" evidence="10">
    <location>
        <begin position="1"/>
        <end position="31"/>
    </location>
</feature>
<evidence type="ECO:0000256" key="5">
    <source>
        <dbReference type="ARBA" id="ARBA00023077"/>
    </source>
</evidence>
<dbReference type="Proteomes" id="UP001176883">
    <property type="component" value="Unassembled WGS sequence"/>
</dbReference>
<accession>A0ABT8WHI0</accession>
<dbReference type="PANTHER" id="PTHR32552">
    <property type="entry name" value="FERRICHROME IRON RECEPTOR-RELATED"/>
    <property type="match status" value="1"/>
</dbReference>
<comment type="caution">
    <text evidence="13">The sequence shown here is derived from an EMBL/GenBank/DDBJ whole genome shotgun (WGS) entry which is preliminary data.</text>
</comment>
<evidence type="ECO:0000256" key="7">
    <source>
        <dbReference type="ARBA" id="ARBA00023237"/>
    </source>
</evidence>
<evidence type="ECO:0000256" key="2">
    <source>
        <dbReference type="ARBA" id="ARBA00022448"/>
    </source>
</evidence>
<dbReference type="SUPFAM" id="SSF49464">
    <property type="entry name" value="Carboxypeptidase regulatory domain-like"/>
    <property type="match status" value="1"/>
</dbReference>
<feature type="chain" id="PRO_5045962319" evidence="10">
    <location>
        <begin position="32"/>
        <end position="893"/>
    </location>
</feature>
<feature type="domain" description="TonB-dependent receptor plug" evidence="12">
    <location>
        <begin position="151"/>
        <end position="251"/>
    </location>
</feature>
<evidence type="ECO:0000256" key="9">
    <source>
        <dbReference type="RuleBase" id="RU003357"/>
    </source>
</evidence>
<dbReference type="Pfam" id="PF13715">
    <property type="entry name" value="CarbopepD_reg_2"/>
    <property type="match status" value="1"/>
</dbReference>
<dbReference type="Gene3D" id="2.60.40.1120">
    <property type="entry name" value="Carboxypeptidase-like, regulatory domain"/>
    <property type="match status" value="1"/>
</dbReference>
<protein>
    <submittedName>
        <fullName evidence="13">TonB-dependent receptor</fullName>
    </submittedName>
</protein>
<keyword evidence="10" id="KW-0732">Signal</keyword>
<evidence type="ECO:0000256" key="8">
    <source>
        <dbReference type="PROSITE-ProRule" id="PRU01360"/>
    </source>
</evidence>
<dbReference type="InterPro" id="IPR036942">
    <property type="entry name" value="Beta-barrel_TonB_sf"/>
</dbReference>
<sequence length="893" mass="100668">MKFLALRIYATSILKLALFFLIFIQPQYAKAQQSANTVKGEIQGKITTQNGSPISDISIVLKGTNYGTSSDKNGFFSFYAPEGNYTLLISALGYKNIEKSVFVNSKNTLEIDFKLKETSEDLDQVVLQGANKKRQIVLESRTATKSNMSLLQTPAAIVVVDKMLLDQQANTTIQEAIRNVSGLTQAGNNYGIGDNLIIRGLGANYAYDGMYAGGGLGNDYNPVRSLTNVAGMEILKGPATGLYGIGSAGGVINMVEKKPLDIQQANLEFQYGKWNHYRGMLDVTGPISNKTSYRIVAATEAENGYRDLSSARDELYASLRHNLSNKSEFLLSAAYIDDENQIDAIGDPVRILNEASLIDPDAGYVWENLVNDFDADNDGIFGVQLTDEQRQILANSITDTDGLLPYNLGSGHLISPLSEPNQGEEFRIKLRHNWTLSNNTNFTQQLQYRTYESEFTRQTGAFNYIYWNRNGEINAGARSPLVIDDVIYPFAARRQEYRHQEAKEKAIQYFADLQNVWESNKFKGEHLLSFNYERRAAELMSWSIWDADGTADGNTPVPYILDIRDPNWPPGSFWDYDPSLRTNYDKTIQSYGVSFQEVIYFNETLTGRFGAAYSTIKQAYESKATDANNNIATPEADTDDSGFSYNFGLNYMITNGISTFANYAKGRTAYSILGSVTGEDDRPDSESKSFDLGLRFTAFQEKLLASLVYFETKRTNLRYANELYNDNIGDPDYNVDVPQYFYDDEDKTEGLEFDLRFIFDKHWSMNANATYQDAISIRANEASEQTKGVPKKYARFWGEYKHLLGKSKMPVRFNFGMRYESERTVNSTGFGLPDAYLDSYVVWDTGLSFDVKKWNVRLNVANLFDERYYSKAMFLGGLPGESRNAELTLRYTF</sequence>
<keyword evidence="13" id="KW-0675">Receptor</keyword>
<evidence type="ECO:0000259" key="11">
    <source>
        <dbReference type="Pfam" id="PF00593"/>
    </source>
</evidence>
<dbReference type="SUPFAM" id="SSF56935">
    <property type="entry name" value="Porins"/>
    <property type="match status" value="1"/>
</dbReference>
<comment type="similarity">
    <text evidence="8 9">Belongs to the TonB-dependent receptor family.</text>
</comment>
<dbReference type="InterPro" id="IPR000531">
    <property type="entry name" value="Beta-barrel_TonB"/>
</dbReference>
<dbReference type="RefSeq" id="WP_303280190.1">
    <property type="nucleotide sequence ID" value="NZ_JAUOEK010000184.1"/>
</dbReference>
<evidence type="ECO:0000256" key="1">
    <source>
        <dbReference type="ARBA" id="ARBA00004571"/>
    </source>
</evidence>
<evidence type="ECO:0000259" key="12">
    <source>
        <dbReference type="Pfam" id="PF07715"/>
    </source>
</evidence>
<evidence type="ECO:0000256" key="3">
    <source>
        <dbReference type="ARBA" id="ARBA00022452"/>
    </source>
</evidence>
<keyword evidence="4 8" id="KW-0812">Transmembrane</keyword>
<evidence type="ECO:0000256" key="4">
    <source>
        <dbReference type="ARBA" id="ARBA00022692"/>
    </source>
</evidence>
<reference evidence="13" key="1">
    <citation type="submission" date="2023-07" db="EMBL/GenBank/DDBJ databases">
        <title>Two novel species in the genus Flavivirga.</title>
        <authorList>
            <person name="Kwon K."/>
        </authorList>
    </citation>
    <scope>NUCLEOTIDE SEQUENCE</scope>
    <source>
        <strain evidence="13">KCTC 52353</strain>
    </source>
</reference>
<keyword evidence="2 8" id="KW-0813">Transport</keyword>
<keyword evidence="14" id="KW-1185">Reference proteome</keyword>